<sequence>MIQTGIVHALAACPKAPPGMDAYQGTITGWVQWAVLGLISIGVIVGIGAIVAGRVFSMPHASKVGIISIVVVFLCAVAYMVLPAMVHGITKC</sequence>
<gene>
    <name evidence="2" type="ORF">FGL98_22290</name>
</gene>
<feature type="transmembrane region" description="Helical" evidence="1">
    <location>
        <begin position="64"/>
        <end position="86"/>
    </location>
</feature>
<reference evidence="2 3" key="1">
    <citation type="submission" date="2019-05" db="EMBL/GenBank/DDBJ databases">
        <authorList>
            <person name="Lee S.D."/>
        </authorList>
    </citation>
    <scope>NUCLEOTIDE SEQUENCE [LARGE SCALE GENOMIC DNA]</scope>
    <source>
        <strain evidence="2 3">C5-26</strain>
    </source>
</reference>
<evidence type="ECO:0000313" key="3">
    <source>
        <dbReference type="Proteomes" id="UP000320244"/>
    </source>
</evidence>
<evidence type="ECO:0000313" key="2">
    <source>
        <dbReference type="EMBL" id="TWP33142.1"/>
    </source>
</evidence>
<keyword evidence="1" id="KW-0812">Transmembrane</keyword>
<evidence type="ECO:0000256" key="1">
    <source>
        <dbReference type="SAM" id="Phobius"/>
    </source>
</evidence>
<accession>A0A563DT81</accession>
<protein>
    <submittedName>
        <fullName evidence="2">Uncharacterized protein</fullName>
    </submittedName>
</protein>
<keyword evidence="1" id="KW-0472">Membrane</keyword>
<dbReference type="Proteomes" id="UP000320244">
    <property type="component" value="Unassembled WGS sequence"/>
</dbReference>
<keyword evidence="1" id="KW-1133">Transmembrane helix</keyword>
<feature type="transmembrane region" description="Helical" evidence="1">
    <location>
        <begin position="30"/>
        <end position="52"/>
    </location>
</feature>
<dbReference type="OrthoDB" id="3787642at2"/>
<keyword evidence="3" id="KW-1185">Reference proteome</keyword>
<dbReference type="EMBL" id="VCQV01000048">
    <property type="protein sequence ID" value="TWP33142.1"/>
    <property type="molecule type" value="Genomic_DNA"/>
</dbReference>
<dbReference type="AlphaFoldDB" id="A0A563DT81"/>
<proteinExistence type="predicted"/>
<reference evidence="2 3" key="2">
    <citation type="submission" date="2019-08" db="EMBL/GenBank/DDBJ databases">
        <title>Jejuicoccus antrihumi gen. nov., sp. nov., a new member of the family Dermacoccaceae isolated from a cave.</title>
        <authorList>
            <person name="Schumann P."/>
            <person name="Kim I.S."/>
        </authorList>
    </citation>
    <scope>NUCLEOTIDE SEQUENCE [LARGE SCALE GENOMIC DNA]</scope>
    <source>
        <strain evidence="2 3">C5-26</strain>
    </source>
</reference>
<comment type="caution">
    <text evidence="2">The sequence shown here is derived from an EMBL/GenBank/DDBJ whole genome shotgun (WGS) entry which is preliminary data.</text>
</comment>
<organism evidence="2 3">
    <name type="scientific">Leekyejoonella antrihumi</name>
    <dbReference type="NCBI Taxonomy" id="1660198"/>
    <lineage>
        <taxon>Bacteria</taxon>
        <taxon>Bacillati</taxon>
        <taxon>Actinomycetota</taxon>
        <taxon>Actinomycetes</taxon>
        <taxon>Micrococcales</taxon>
        <taxon>Dermacoccaceae</taxon>
        <taxon>Leekyejoonella</taxon>
    </lineage>
</organism>
<name>A0A563DT81_9MICO</name>